<dbReference type="PATRIC" id="fig|1125718.3.peg.1156"/>
<dbReference type="InterPro" id="IPR029068">
    <property type="entry name" value="Glyas_Bleomycin-R_OHBP_Dase"/>
</dbReference>
<dbReference type="Proteomes" id="UP000002941">
    <property type="component" value="Unassembled WGS sequence"/>
</dbReference>
<dbReference type="RefSeq" id="WP_008731072.1">
    <property type="nucleotide sequence ID" value="NZ_AKFT01000085.1"/>
</dbReference>
<proteinExistence type="predicted"/>
<evidence type="ECO:0000259" key="1">
    <source>
        <dbReference type="PROSITE" id="PS51819"/>
    </source>
</evidence>
<name>J0NMK1_9ACTO</name>
<gene>
    <name evidence="2" type="ORF">HMPREF1318_0978</name>
</gene>
<evidence type="ECO:0000313" key="2">
    <source>
        <dbReference type="EMBL" id="EJF45987.1"/>
    </source>
</evidence>
<dbReference type="Pfam" id="PF00903">
    <property type="entry name" value="Glyoxalase"/>
    <property type="match status" value="1"/>
</dbReference>
<dbReference type="AlphaFoldDB" id="J0NMK1"/>
<reference evidence="2 3" key="1">
    <citation type="submission" date="2012-05" db="EMBL/GenBank/DDBJ databases">
        <authorList>
            <person name="Harkins D.M."/>
            <person name="Madupu R."/>
            <person name="Durkin A.S."/>
            <person name="Torralba M."/>
            <person name="Methe B."/>
            <person name="Sutton G.G."/>
            <person name="Nelson K.E."/>
        </authorList>
    </citation>
    <scope>NUCLEOTIDE SEQUENCE [LARGE SCALE GENOMIC DNA]</scope>
    <source>
        <strain evidence="2 3">F0489</strain>
    </source>
</reference>
<dbReference type="InterPro" id="IPR037523">
    <property type="entry name" value="VOC_core"/>
</dbReference>
<evidence type="ECO:0000313" key="3">
    <source>
        <dbReference type="Proteomes" id="UP000002941"/>
    </source>
</evidence>
<sequence>MHPIEVILYVKDQDRAASFYRRVLGASPALDVPGMTEFDLGDLTLGLMLERDITALVPGLTPGAGQRCELYLRRRDAAAVLERVEAAGGRILAPVDDRPWGEAVGYALDPDGHVLALAAVGTDSKRSTHPRSK</sequence>
<dbReference type="SUPFAM" id="SSF54593">
    <property type="entry name" value="Glyoxalase/Bleomycin resistance protein/Dihydroxybiphenyl dioxygenase"/>
    <property type="match status" value="1"/>
</dbReference>
<dbReference type="Gene3D" id="3.30.720.110">
    <property type="match status" value="1"/>
</dbReference>
<protein>
    <submittedName>
        <fullName evidence="2">Glyoxalase-like domain protein</fullName>
    </submittedName>
</protein>
<comment type="caution">
    <text evidence="2">The sequence shown here is derived from an EMBL/GenBank/DDBJ whole genome shotgun (WGS) entry which is preliminary data.</text>
</comment>
<organism evidence="2 3">
    <name type="scientific">Actinomyces massiliensis F0489</name>
    <dbReference type="NCBI Taxonomy" id="1125718"/>
    <lineage>
        <taxon>Bacteria</taxon>
        <taxon>Bacillati</taxon>
        <taxon>Actinomycetota</taxon>
        <taxon>Actinomycetes</taxon>
        <taxon>Actinomycetales</taxon>
        <taxon>Actinomycetaceae</taxon>
        <taxon>Actinomyces</taxon>
    </lineage>
</organism>
<dbReference type="InterPro" id="IPR004360">
    <property type="entry name" value="Glyas_Fos-R_dOase_dom"/>
</dbReference>
<dbReference type="PANTHER" id="PTHR36503">
    <property type="entry name" value="BLR2520 PROTEIN"/>
    <property type="match status" value="1"/>
</dbReference>
<dbReference type="EMBL" id="AKFT01000085">
    <property type="protein sequence ID" value="EJF45987.1"/>
    <property type="molecule type" value="Genomic_DNA"/>
</dbReference>
<accession>J0NMK1</accession>
<dbReference type="PROSITE" id="PS51819">
    <property type="entry name" value="VOC"/>
    <property type="match status" value="1"/>
</dbReference>
<dbReference type="Gene3D" id="3.30.720.120">
    <property type="match status" value="1"/>
</dbReference>
<dbReference type="eggNOG" id="COG0346">
    <property type="taxonomic scope" value="Bacteria"/>
</dbReference>
<keyword evidence="3" id="KW-1185">Reference proteome</keyword>
<dbReference type="OrthoDB" id="9798430at2"/>
<feature type="domain" description="VOC" evidence="1">
    <location>
        <begin position="1"/>
        <end position="120"/>
    </location>
</feature>
<dbReference type="PANTHER" id="PTHR36503:SF3">
    <property type="entry name" value="BLR0126 PROTEIN"/>
    <property type="match status" value="1"/>
</dbReference>